<gene>
    <name evidence="6" type="ORF">LTRI10_LOCUS38109</name>
</gene>
<dbReference type="GO" id="GO:0019843">
    <property type="term" value="F:rRNA binding"/>
    <property type="evidence" value="ECO:0007669"/>
    <property type="project" value="TreeGrafter"/>
</dbReference>
<dbReference type="Proteomes" id="UP001497516">
    <property type="component" value="Chromosome 6"/>
</dbReference>
<evidence type="ECO:0000256" key="3">
    <source>
        <dbReference type="ARBA" id="ARBA00023054"/>
    </source>
</evidence>
<comment type="similarity">
    <text evidence="2">Belongs to the RRP17 family.</text>
</comment>
<comment type="subcellular location">
    <subcellularLocation>
        <location evidence="1">Nucleus</location>
        <location evidence="1">Nucleolus</location>
    </subcellularLocation>
</comment>
<feature type="compositionally biased region" description="Basic residues" evidence="5">
    <location>
        <begin position="46"/>
        <end position="57"/>
    </location>
</feature>
<feature type="compositionally biased region" description="Acidic residues" evidence="5">
    <location>
        <begin position="93"/>
        <end position="106"/>
    </location>
</feature>
<keyword evidence="4" id="KW-0539">Nucleus</keyword>
<dbReference type="PANTHER" id="PTHR14577:SF0">
    <property type="entry name" value="NUCLEOLAR PROTEIN 12"/>
    <property type="match status" value="1"/>
</dbReference>
<protein>
    <recommendedName>
        <fullName evidence="8">Nucleolar protein 12</fullName>
    </recommendedName>
</protein>
<keyword evidence="7" id="KW-1185">Reference proteome</keyword>
<evidence type="ECO:0000256" key="5">
    <source>
        <dbReference type="SAM" id="MobiDB-lite"/>
    </source>
</evidence>
<feature type="region of interest" description="Disordered" evidence="5">
    <location>
        <begin position="81"/>
        <end position="196"/>
    </location>
</feature>
<evidence type="ECO:0000256" key="1">
    <source>
        <dbReference type="ARBA" id="ARBA00004604"/>
    </source>
</evidence>
<organism evidence="6 7">
    <name type="scientific">Linum trigynum</name>
    <dbReference type="NCBI Taxonomy" id="586398"/>
    <lineage>
        <taxon>Eukaryota</taxon>
        <taxon>Viridiplantae</taxon>
        <taxon>Streptophyta</taxon>
        <taxon>Embryophyta</taxon>
        <taxon>Tracheophyta</taxon>
        <taxon>Spermatophyta</taxon>
        <taxon>Magnoliopsida</taxon>
        <taxon>eudicotyledons</taxon>
        <taxon>Gunneridae</taxon>
        <taxon>Pentapetalae</taxon>
        <taxon>rosids</taxon>
        <taxon>fabids</taxon>
        <taxon>Malpighiales</taxon>
        <taxon>Linaceae</taxon>
        <taxon>Linum</taxon>
    </lineage>
</organism>
<dbReference type="EMBL" id="OZ034819">
    <property type="protein sequence ID" value="CAL1397841.1"/>
    <property type="molecule type" value="Genomic_DNA"/>
</dbReference>
<feature type="region of interest" description="Disordered" evidence="5">
    <location>
        <begin position="46"/>
        <end position="67"/>
    </location>
</feature>
<evidence type="ECO:0008006" key="8">
    <source>
        <dbReference type="Google" id="ProtNLM"/>
    </source>
</evidence>
<dbReference type="InterPro" id="IPR019186">
    <property type="entry name" value="Nucleolar_protein_12"/>
</dbReference>
<feature type="compositionally biased region" description="Basic and acidic residues" evidence="5">
    <location>
        <begin position="58"/>
        <end position="67"/>
    </location>
</feature>
<dbReference type="AlphaFoldDB" id="A0AAV2FHR6"/>
<dbReference type="PANTHER" id="PTHR14577">
    <property type="entry name" value="NUCLEOLAR PROTEIN 12"/>
    <property type="match status" value="1"/>
</dbReference>
<reference evidence="6 7" key="1">
    <citation type="submission" date="2024-04" db="EMBL/GenBank/DDBJ databases">
        <authorList>
            <person name="Fracassetti M."/>
        </authorList>
    </citation>
    <scope>NUCLEOTIDE SEQUENCE [LARGE SCALE GENOMIC DNA]</scope>
</reference>
<accession>A0AAV2FHR6</accession>
<evidence type="ECO:0000256" key="2">
    <source>
        <dbReference type="ARBA" id="ARBA00007175"/>
    </source>
</evidence>
<evidence type="ECO:0000313" key="6">
    <source>
        <dbReference type="EMBL" id="CAL1397841.1"/>
    </source>
</evidence>
<evidence type="ECO:0000256" key="4">
    <source>
        <dbReference type="ARBA" id="ARBA00023242"/>
    </source>
</evidence>
<feature type="compositionally biased region" description="Basic residues" evidence="5">
    <location>
        <begin position="167"/>
        <end position="196"/>
    </location>
</feature>
<keyword evidence="3" id="KW-0175">Coiled coil</keyword>
<dbReference type="GO" id="GO:0005730">
    <property type="term" value="C:nucleolus"/>
    <property type="evidence" value="ECO:0007669"/>
    <property type="project" value="UniProtKB-SubCell"/>
</dbReference>
<dbReference type="Pfam" id="PF09805">
    <property type="entry name" value="Nop25"/>
    <property type="match status" value="1"/>
</dbReference>
<evidence type="ECO:0000313" key="7">
    <source>
        <dbReference type="Proteomes" id="UP001497516"/>
    </source>
</evidence>
<name>A0AAV2FHR6_9ROSI</name>
<proteinExistence type="inferred from homology"/>
<sequence length="196" mass="22329">MADELEDGGPRAPATRVSHIKKRALKNKALAISFNEKDLRDYVTGFHKRKKKRRKEAHKQQEEAARRKRIELRQKRRLEDVFYMEEGAPPAAEEIEEDDEGGEESEPVASVSGTTMYDHGDLKVTVTTSEISRGDDDSGTKETTPSTIPRPIIVKKKNQKLPLSKKPSFKKSSKRKTRAKPQSKRDKRKAKLPSHK</sequence>